<sequence>MATNYPSHKLWVIIHVISQILQNKEKKGDIDIDVTITDKDLQECINSLKITNFNFNYVKSLKKSLSIEGWKVVYKENKVLKVQKGGDVKSMLL</sequence>
<dbReference type="AlphaFoldDB" id="A0A5J4QNB1"/>
<proteinExistence type="predicted"/>
<protein>
    <submittedName>
        <fullName evidence="1">Uncharacterized protein</fullName>
    </submittedName>
</protein>
<reference evidence="1" key="1">
    <citation type="submission" date="2019-03" db="EMBL/GenBank/DDBJ databases">
        <title>Single cell metagenomics reveals metabolic interactions within the superorganism composed of flagellate Streblomastix strix and complex community of Bacteroidetes bacteria on its surface.</title>
        <authorList>
            <person name="Treitli S.C."/>
            <person name="Kolisko M."/>
            <person name="Husnik F."/>
            <person name="Keeling P."/>
            <person name="Hampl V."/>
        </authorList>
    </citation>
    <scope>NUCLEOTIDE SEQUENCE</scope>
    <source>
        <strain evidence="1">STM</strain>
    </source>
</reference>
<dbReference type="EMBL" id="SNRY01003030">
    <property type="protein sequence ID" value="KAA6322491.1"/>
    <property type="molecule type" value="Genomic_DNA"/>
</dbReference>
<gene>
    <name evidence="1" type="ORF">EZS27_027968</name>
</gene>
<comment type="caution">
    <text evidence="1">The sequence shown here is derived from an EMBL/GenBank/DDBJ whole genome shotgun (WGS) entry which is preliminary data.</text>
</comment>
<evidence type="ECO:0000313" key="1">
    <source>
        <dbReference type="EMBL" id="KAA6322491.1"/>
    </source>
</evidence>
<name>A0A5J4QNB1_9ZZZZ</name>
<organism evidence="1">
    <name type="scientific">termite gut metagenome</name>
    <dbReference type="NCBI Taxonomy" id="433724"/>
    <lineage>
        <taxon>unclassified sequences</taxon>
        <taxon>metagenomes</taxon>
        <taxon>organismal metagenomes</taxon>
    </lineage>
</organism>
<accession>A0A5J4QNB1</accession>